<feature type="transmembrane region" description="Helical" evidence="6">
    <location>
        <begin position="522"/>
        <end position="539"/>
    </location>
</feature>
<proteinExistence type="predicted"/>
<accession>A0A934QJ60</accession>
<feature type="transmembrane region" description="Helical" evidence="6">
    <location>
        <begin position="40"/>
        <end position="58"/>
    </location>
</feature>
<evidence type="ECO:0000256" key="1">
    <source>
        <dbReference type="ARBA" id="ARBA00004651"/>
    </source>
</evidence>
<comment type="caution">
    <text evidence="9">The sequence shown here is derived from an EMBL/GenBank/DDBJ whole genome shotgun (WGS) entry which is preliminary data.</text>
</comment>
<evidence type="ECO:0008006" key="11">
    <source>
        <dbReference type="Google" id="ProtNLM"/>
    </source>
</evidence>
<keyword evidence="10" id="KW-1185">Reference proteome</keyword>
<feature type="domain" description="DUF4131" evidence="8">
    <location>
        <begin position="64"/>
        <end position="212"/>
    </location>
</feature>
<name>A0A934QJ60_9PROT</name>
<dbReference type="AlphaFoldDB" id="A0A934QJ60"/>
<evidence type="ECO:0000256" key="2">
    <source>
        <dbReference type="ARBA" id="ARBA00022475"/>
    </source>
</evidence>
<evidence type="ECO:0000256" key="3">
    <source>
        <dbReference type="ARBA" id="ARBA00022692"/>
    </source>
</evidence>
<sequence length="717" mass="76924">MRGRVRARVGRQAAVEALAGRLNALWLTLQIQLLAERERWALWLPVAFGSGIAVYFTLQREPPGWIGLLAVGFAALFALQARGRTWVMLGALALGAVGAGFGAAQLRTYLVAAPVLQEEHGPARIHATVLEVEPRATGHRLRLGEVAVARLDANLTPAVVRVTVSAGAPDILPGDRVRLLAVLSPPPEPAAPGAYDFARRAYFEQLGAVGFALGGVERLARAPGAGPSAWDLWWAQRRQTIARRVRAAVPGRAGTVAAALMTGERSAIPEDVLQTMRDSGLAHLLAISGLHVGLIAGLVFFAVRAAIALVPAVAVRVQAKKWAALAAALAGFCYLWLVGATIPTQRAFLMLALVLLAVALDRSALTMRLVAWAAFVVLLLHPESLVSASFQMSFAAATALVAAYEGLRSHTFGRTSQRSIPMRLVLYAGSVALTSVIAILATGPFAVFHFNRLALYGLAANLVAVPLTAFWIMPAALVAFALMPLGLDGFGLTVMGWGIAGMLAVAETVADWPGAVAVLPSPSRAGLALIIAGGVWLCLWQRRWRLWGLAAVAVGCLSVPWGPRPDVLVTGDARLIGVRAASGELWVSTQRRERFSRDVWMRRLGTQRVQTWPPWGQAESADLTCDPLACLFRKNSLTAALVRDGRALAEDCRMADVLVAVVPVARIKCARPSILVDRFDLWRAGTHAIYLARDGPRVDTVRAHRGTRPWVRRRGRE</sequence>
<keyword evidence="5 6" id="KW-0472">Membrane</keyword>
<feature type="transmembrane region" description="Helical" evidence="6">
    <location>
        <begin position="546"/>
        <end position="563"/>
    </location>
</feature>
<dbReference type="NCBIfam" id="TIGR00360">
    <property type="entry name" value="ComEC_N-term"/>
    <property type="match status" value="1"/>
</dbReference>
<dbReference type="Pfam" id="PF03772">
    <property type="entry name" value="Competence"/>
    <property type="match status" value="1"/>
</dbReference>
<feature type="transmembrane region" description="Helical" evidence="6">
    <location>
        <begin position="424"/>
        <end position="447"/>
    </location>
</feature>
<dbReference type="InterPro" id="IPR004477">
    <property type="entry name" value="ComEC_N"/>
</dbReference>
<feature type="transmembrane region" description="Helical" evidence="6">
    <location>
        <begin position="453"/>
        <end position="482"/>
    </location>
</feature>
<feature type="transmembrane region" description="Helical" evidence="6">
    <location>
        <begin position="489"/>
        <end position="510"/>
    </location>
</feature>
<keyword evidence="3 6" id="KW-0812">Transmembrane</keyword>
<evidence type="ECO:0000256" key="5">
    <source>
        <dbReference type="ARBA" id="ARBA00023136"/>
    </source>
</evidence>
<reference evidence="9" key="2">
    <citation type="journal article" date="2020" name="Microorganisms">
        <title>Osmotic Adaptation and Compatible Solute Biosynthesis of Phototrophic Bacteria as Revealed from Genome Analyses.</title>
        <authorList>
            <person name="Imhoff J.F."/>
            <person name="Rahn T."/>
            <person name="Kunzel S."/>
            <person name="Keller A."/>
            <person name="Neulinger S.C."/>
        </authorList>
    </citation>
    <scope>NUCLEOTIDE SEQUENCE</scope>
    <source>
        <strain evidence="9">DSM 9154</strain>
    </source>
</reference>
<dbReference type="Pfam" id="PF13567">
    <property type="entry name" value="DUF4131"/>
    <property type="match status" value="1"/>
</dbReference>
<dbReference type="InterPro" id="IPR052159">
    <property type="entry name" value="Competence_DNA_uptake"/>
</dbReference>
<protein>
    <recommendedName>
        <fullName evidence="11">Competence protein ComEC</fullName>
    </recommendedName>
</protein>
<evidence type="ECO:0000256" key="6">
    <source>
        <dbReference type="SAM" id="Phobius"/>
    </source>
</evidence>
<comment type="subcellular location">
    <subcellularLocation>
        <location evidence="1">Cell membrane</location>
        <topology evidence="1">Multi-pass membrane protein</topology>
    </subcellularLocation>
</comment>
<evidence type="ECO:0000313" key="10">
    <source>
        <dbReference type="Proteomes" id="UP000778970"/>
    </source>
</evidence>
<feature type="transmembrane region" description="Helical" evidence="6">
    <location>
        <begin position="284"/>
        <end position="310"/>
    </location>
</feature>
<dbReference type="InterPro" id="IPR025405">
    <property type="entry name" value="DUF4131"/>
</dbReference>
<dbReference type="EMBL" id="NRRE01000026">
    <property type="protein sequence ID" value="MBK1697824.1"/>
    <property type="molecule type" value="Genomic_DNA"/>
</dbReference>
<dbReference type="PANTHER" id="PTHR30619">
    <property type="entry name" value="DNA INTERNALIZATION/COMPETENCE PROTEIN COMEC/REC2"/>
    <property type="match status" value="1"/>
</dbReference>
<keyword evidence="2" id="KW-1003">Cell membrane</keyword>
<organism evidence="9 10">
    <name type="scientific">Rhodovibrio salinarum</name>
    <dbReference type="NCBI Taxonomy" id="1087"/>
    <lineage>
        <taxon>Bacteria</taxon>
        <taxon>Pseudomonadati</taxon>
        <taxon>Pseudomonadota</taxon>
        <taxon>Alphaproteobacteria</taxon>
        <taxon>Rhodospirillales</taxon>
        <taxon>Rhodovibrionaceae</taxon>
        <taxon>Rhodovibrio</taxon>
    </lineage>
</organism>
<feature type="domain" description="ComEC/Rec2-related protein" evidence="7">
    <location>
        <begin position="260"/>
        <end position="543"/>
    </location>
</feature>
<evidence type="ECO:0000256" key="4">
    <source>
        <dbReference type="ARBA" id="ARBA00022989"/>
    </source>
</evidence>
<dbReference type="PANTHER" id="PTHR30619:SF1">
    <property type="entry name" value="RECOMBINATION PROTEIN 2"/>
    <property type="match status" value="1"/>
</dbReference>
<reference evidence="9" key="1">
    <citation type="submission" date="2017-08" db="EMBL/GenBank/DDBJ databases">
        <authorList>
            <person name="Imhoff J.F."/>
            <person name="Rahn T."/>
            <person name="Kuenzel S."/>
            <person name="Neulinger S.C."/>
        </authorList>
    </citation>
    <scope>NUCLEOTIDE SEQUENCE</scope>
    <source>
        <strain evidence="9">DSM 9154</strain>
    </source>
</reference>
<feature type="transmembrane region" description="Helical" evidence="6">
    <location>
        <begin position="322"/>
        <end position="340"/>
    </location>
</feature>
<feature type="transmembrane region" description="Helical" evidence="6">
    <location>
        <begin position="64"/>
        <end position="81"/>
    </location>
</feature>
<dbReference type="GO" id="GO:0005886">
    <property type="term" value="C:plasma membrane"/>
    <property type="evidence" value="ECO:0007669"/>
    <property type="project" value="UniProtKB-SubCell"/>
</dbReference>
<evidence type="ECO:0000313" key="9">
    <source>
        <dbReference type="EMBL" id="MBK1697824.1"/>
    </source>
</evidence>
<keyword evidence="4 6" id="KW-1133">Transmembrane helix</keyword>
<evidence type="ECO:0000259" key="8">
    <source>
        <dbReference type="Pfam" id="PF13567"/>
    </source>
</evidence>
<evidence type="ECO:0000259" key="7">
    <source>
        <dbReference type="Pfam" id="PF03772"/>
    </source>
</evidence>
<gene>
    <name evidence="9" type="ORF">CKO21_11290</name>
</gene>
<dbReference type="Proteomes" id="UP000778970">
    <property type="component" value="Unassembled WGS sequence"/>
</dbReference>